<dbReference type="EMBL" id="LXHQ01000033">
    <property type="protein sequence ID" value="OAV24893.1"/>
    <property type="molecule type" value="Genomic_DNA"/>
</dbReference>
<protein>
    <submittedName>
        <fullName evidence="1">Uncharacterized protein</fullName>
    </submittedName>
</protein>
<reference evidence="1 2" key="1">
    <citation type="journal article" date="2016" name="Genome Biol. Evol.">
        <title>Comparative Genomic Analyses of the Moraxella catarrhalis Serosensitive and Seroresistant Lineages Demonstrate Their Independent Evolution.</title>
        <authorList>
            <person name="Earl J.P."/>
            <person name="de Vries S.P."/>
            <person name="Ahmed A."/>
            <person name="Powell E."/>
            <person name="Schultz M.P."/>
            <person name="Hermans P.W."/>
            <person name="Hill D.J."/>
            <person name="Zhou Z."/>
            <person name="Constantinidou C.I."/>
            <person name="Hu F.Z."/>
            <person name="Bootsma H.J."/>
            <person name="Ehrlich G.D."/>
        </authorList>
    </citation>
    <scope>NUCLEOTIDE SEQUENCE [LARGE SCALE GENOMIC DNA]</scope>
    <source>
        <strain evidence="1 2">F23</strain>
    </source>
</reference>
<dbReference type="AlphaFoldDB" id="A0AB36DM86"/>
<sequence>MHRVNENELTQLILDIGYNKDELLKAKSILEYSIKIRKAEKTSQPGGRLDAGHQKRVDMEQRILNKINNMLRELE</sequence>
<evidence type="ECO:0000313" key="1">
    <source>
        <dbReference type="EMBL" id="OAV24893.1"/>
    </source>
</evidence>
<comment type="caution">
    <text evidence="1">The sequence shown here is derived from an EMBL/GenBank/DDBJ whole genome shotgun (WGS) entry which is preliminary data.</text>
</comment>
<accession>A0AB36DM86</accession>
<organism evidence="1 2">
    <name type="scientific">Moraxella catarrhalis</name>
    <name type="common">Branhamella catarrhalis</name>
    <dbReference type="NCBI Taxonomy" id="480"/>
    <lineage>
        <taxon>Bacteria</taxon>
        <taxon>Pseudomonadati</taxon>
        <taxon>Pseudomonadota</taxon>
        <taxon>Gammaproteobacteria</taxon>
        <taxon>Moraxellales</taxon>
        <taxon>Moraxellaceae</taxon>
        <taxon>Moraxella</taxon>
    </lineage>
</organism>
<dbReference type="Proteomes" id="UP000078295">
    <property type="component" value="Unassembled WGS sequence"/>
</dbReference>
<gene>
    <name evidence="1" type="ORF">AO370_1398</name>
</gene>
<proteinExistence type="predicted"/>
<evidence type="ECO:0000313" key="2">
    <source>
        <dbReference type="Proteomes" id="UP000078295"/>
    </source>
</evidence>
<name>A0AB36DM86_MORCA</name>